<dbReference type="RefSeq" id="WP_093284105.1">
    <property type="nucleotide sequence ID" value="NZ_FOFS01000005.1"/>
</dbReference>
<dbReference type="GO" id="GO:0006596">
    <property type="term" value="P:polyamine biosynthetic process"/>
    <property type="evidence" value="ECO:0007669"/>
    <property type="project" value="UniProtKB-UniRule"/>
</dbReference>
<comment type="similarity">
    <text evidence="1">Belongs to the spermidine/spermine synthase family.</text>
</comment>
<name>A0A1H9ENP5_9GAMM</name>
<dbReference type="InterPro" id="IPR029063">
    <property type="entry name" value="SAM-dependent_MTases_sf"/>
</dbReference>
<feature type="active site" description="Proton acceptor" evidence="4">
    <location>
        <position position="176"/>
    </location>
</feature>
<evidence type="ECO:0000256" key="4">
    <source>
        <dbReference type="PROSITE-ProRule" id="PRU00354"/>
    </source>
</evidence>
<evidence type="ECO:0000259" key="5">
    <source>
        <dbReference type="PROSITE" id="PS51006"/>
    </source>
</evidence>
<reference evidence="7" key="1">
    <citation type="submission" date="2016-10" db="EMBL/GenBank/DDBJ databases">
        <authorList>
            <person name="Varghese N."/>
            <person name="Submissions S."/>
        </authorList>
    </citation>
    <scope>NUCLEOTIDE SEQUENCE [LARGE SCALE GENOMIC DNA]</scope>
    <source>
        <strain evidence="7">DSM 25927</strain>
    </source>
</reference>
<dbReference type="SUPFAM" id="SSF53335">
    <property type="entry name" value="S-adenosyl-L-methionine-dependent methyltransferases"/>
    <property type="match status" value="1"/>
</dbReference>
<organism evidence="6 7">
    <name type="scientific">Solimonas aquatica</name>
    <dbReference type="NCBI Taxonomy" id="489703"/>
    <lineage>
        <taxon>Bacteria</taxon>
        <taxon>Pseudomonadati</taxon>
        <taxon>Pseudomonadota</taxon>
        <taxon>Gammaproteobacteria</taxon>
        <taxon>Nevskiales</taxon>
        <taxon>Nevskiaceae</taxon>
        <taxon>Solimonas</taxon>
    </lineage>
</organism>
<accession>A0A1H9ENP5</accession>
<dbReference type="EMBL" id="FOFS01000005">
    <property type="protein sequence ID" value="SEQ27386.1"/>
    <property type="molecule type" value="Genomic_DNA"/>
</dbReference>
<evidence type="ECO:0000256" key="1">
    <source>
        <dbReference type="ARBA" id="ARBA00007867"/>
    </source>
</evidence>
<dbReference type="Proteomes" id="UP000199233">
    <property type="component" value="Unassembled WGS sequence"/>
</dbReference>
<dbReference type="OrthoDB" id="117774at2"/>
<dbReference type="InterPro" id="IPR030374">
    <property type="entry name" value="PABS"/>
</dbReference>
<dbReference type="Pfam" id="PF01564">
    <property type="entry name" value="Spermine_synth"/>
    <property type="match status" value="1"/>
</dbReference>
<dbReference type="AlphaFoldDB" id="A0A1H9ENP5"/>
<keyword evidence="7" id="KW-1185">Reference proteome</keyword>
<sequence>MSDSKKDARARGGWLKLPAKPLSEPGTLWLKERANAPVPELLEQLRSGEYGKPFVIDDGKTRRLHFNLDYVQSEMHLNEPCTLKFAYTRKMMAFLLFVPRPKHVVAVGLGGGSLVKFCHRELPKTRITAIEVDANVIAFSELFEVPQNDPRLRIIHADAAEYLQDAEEAADAILIDGCDKHGVAPAFCSEAFYRSVAARLSRKGLMVMNIIGRATVLEQHLRCIASAFAGRVMVIRVREGGNRLVFAFKAAMYSPDWLEIQDIAKTLEEQHGLDFGKFARQLRASRQFQAMG</sequence>
<evidence type="ECO:0000256" key="3">
    <source>
        <dbReference type="ARBA" id="ARBA00023115"/>
    </source>
</evidence>
<proteinExistence type="inferred from homology"/>
<keyword evidence="3 4" id="KW-0620">Polyamine biosynthesis</keyword>
<protein>
    <submittedName>
        <fullName evidence="6">Spermidine synthase</fullName>
    </submittedName>
</protein>
<evidence type="ECO:0000256" key="2">
    <source>
        <dbReference type="ARBA" id="ARBA00022679"/>
    </source>
</evidence>
<dbReference type="STRING" id="489703.SAMN04488038_105105"/>
<dbReference type="CDD" id="cd02440">
    <property type="entry name" value="AdoMet_MTases"/>
    <property type="match status" value="1"/>
</dbReference>
<dbReference type="Gene3D" id="3.40.50.150">
    <property type="entry name" value="Vaccinia Virus protein VP39"/>
    <property type="match status" value="1"/>
</dbReference>
<dbReference type="GO" id="GO:0016740">
    <property type="term" value="F:transferase activity"/>
    <property type="evidence" value="ECO:0007669"/>
    <property type="project" value="UniProtKB-UniRule"/>
</dbReference>
<keyword evidence="2 4" id="KW-0808">Transferase</keyword>
<evidence type="ECO:0000313" key="7">
    <source>
        <dbReference type="Proteomes" id="UP000199233"/>
    </source>
</evidence>
<feature type="domain" description="PABS" evidence="5">
    <location>
        <begin position="12"/>
        <end position="253"/>
    </location>
</feature>
<gene>
    <name evidence="6" type="ORF">SAMN04488038_105105</name>
</gene>
<dbReference type="PANTHER" id="PTHR43317:SF1">
    <property type="entry name" value="THERMOSPERMINE SYNTHASE ACAULIS5"/>
    <property type="match status" value="1"/>
</dbReference>
<dbReference type="PROSITE" id="PS51006">
    <property type="entry name" value="PABS_2"/>
    <property type="match status" value="1"/>
</dbReference>
<evidence type="ECO:0000313" key="6">
    <source>
        <dbReference type="EMBL" id="SEQ27386.1"/>
    </source>
</evidence>
<dbReference type="PANTHER" id="PTHR43317">
    <property type="entry name" value="THERMOSPERMINE SYNTHASE ACAULIS5"/>
    <property type="match status" value="1"/>
</dbReference>